<dbReference type="Pfam" id="PF07715">
    <property type="entry name" value="Plug"/>
    <property type="match status" value="1"/>
</dbReference>
<evidence type="ECO:0000256" key="7">
    <source>
        <dbReference type="ARBA" id="ARBA00023136"/>
    </source>
</evidence>
<evidence type="ECO:0000256" key="12">
    <source>
        <dbReference type="SAM" id="MobiDB-lite"/>
    </source>
</evidence>
<dbReference type="InterPro" id="IPR039426">
    <property type="entry name" value="TonB-dep_rcpt-like"/>
</dbReference>
<dbReference type="Gene3D" id="2.170.130.10">
    <property type="entry name" value="TonB-dependent receptor, plug domain"/>
    <property type="match status" value="1"/>
</dbReference>
<evidence type="ECO:0000259" key="14">
    <source>
        <dbReference type="Pfam" id="PF00593"/>
    </source>
</evidence>
<dbReference type="EMBL" id="JAZHGC010000009">
    <property type="protein sequence ID" value="MEM5286625.1"/>
    <property type="molecule type" value="Genomic_DNA"/>
</dbReference>
<proteinExistence type="inferred from homology"/>
<dbReference type="InterPro" id="IPR037066">
    <property type="entry name" value="Plug_dom_sf"/>
</dbReference>
<dbReference type="PANTHER" id="PTHR30069">
    <property type="entry name" value="TONB-DEPENDENT OUTER MEMBRANE RECEPTOR"/>
    <property type="match status" value="1"/>
</dbReference>
<evidence type="ECO:0000256" key="11">
    <source>
        <dbReference type="RuleBase" id="RU003357"/>
    </source>
</evidence>
<keyword evidence="13" id="KW-0732">Signal</keyword>
<keyword evidence="6 11" id="KW-0798">TonB box</keyword>
<feature type="signal peptide" evidence="13">
    <location>
        <begin position="1"/>
        <end position="37"/>
    </location>
</feature>
<feature type="compositionally biased region" description="Low complexity" evidence="12">
    <location>
        <begin position="60"/>
        <end position="71"/>
    </location>
</feature>
<keyword evidence="3 10" id="KW-0813">Transport</keyword>
<dbReference type="CDD" id="cd01347">
    <property type="entry name" value="ligand_gated_channel"/>
    <property type="match status" value="1"/>
</dbReference>
<comment type="caution">
    <text evidence="16">The sequence shown here is derived from an EMBL/GenBank/DDBJ whole genome shotgun (WGS) entry which is preliminary data.</text>
</comment>
<dbReference type="InterPro" id="IPR036942">
    <property type="entry name" value="Beta-barrel_TonB_sf"/>
</dbReference>
<keyword evidence="8 16" id="KW-0675">Receptor</keyword>
<accession>A0ABU9QB34</accession>
<evidence type="ECO:0000256" key="1">
    <source>
        <dbReference type="ARBA" id="ARBA00004571"/>
    </source>
</evidence>
<keyword evidence="5 10" id="KW-0812">Transmembrane</keyword>
<comment type="subcellular location">
    <subcellularLocation>
        <location evidence="1 10">Cell outer membrane</location>
        <topology evidence="1 10">Multi-pass membrane protein</topology>
    </subcellularLocation>
</comment>
<dbReference type="Pfam" id="PF00593">
    <property type="entry name" value="TonB_dep_Rec_b-barrel"/>
    <property type="match status" value="1"/>
</dbReference>
<evidence type="ECO:0000256" key="2">
    <source>
        <dbReference type="ARBA" id="ARBA00009810"/>
    </source>
</evidence>
<keyword evidence="9 10" id="KW-0998">Cell outer membrane</keyword>
<feature type="domain" description="TonB-dependent receptor plug" evidence="15">
    <location>
        <begin position="107"/>
        <end position="217"/>
    </location>
</feature>
<keyword evidence="4 10" id="KW-1134">Transmembrane beta strand</keyword>
<evidence type="ECO:0000256" key="9">
    <source>
        <dbReference type="ARBA" id="ARBA00023237"/>
    </source>
</evidence>
<evidence type="ECO:0000256" key="13">
    <source>
        <dbReference type="SAM" id="SignalP"/>
    </source>
</evidence>
<evidence type="ECO:0000256" key="5">
    <source>
        <dbReference type="ARBA" id="ARBA00022692"/>
    </source>
</evidence>
<dbReference type="SUPFAM" id="SSF56935">
    <property type="entry name" value="Porins"/>
    <property type="match status" value="1"/>
</dbReference>
<feature type="chain" id="PRO_5046042131" evidence="13">
    <location>
        <begin position="38"/>
        <end position="801"/>
    </location>
</feature>
<evidence type="ECO:0000256" key="8">
    <source>
        <dbReference type="ARBA" id="ARBA00023170"/>
    </source>
</evidence>
<evidence type="ECO:0000256" key="4">
    <source>
        <dbReference type="ARBA" id="ARBA00022452"/>
    </source>
</evidence>
<keyword evidence="7 10" id="KW-0472">Membrane</keyword>
<name>A0ABU9QB34_9BURK</name>
<sequence length="801" mass="86907">MITTLRKPGRLQTLRPRTALRLSVGAVFAALSATSWAQTDTAADTKEQVTPVAQAESTPGNAAGNSADSASQQIAQNAPSTEQVELPNIVVVGTTPLVGIGTAIELVPANVQTIRGRDLQTQNSHTLVDYFASNLQSVDLNDAQGNPWQVDVNYRGFTASPVLGTPQGLSVFLDGVRVNEPFGDVVNWDLIPQAAIQTIQLIPGSNPTFGLNTLGGAIAVTTKNGRENPGGEAEVQLGSWGRKLAQIQQGGVIGNSNLDYYFTANATNDDGWADHNSSRLRQAFGKLRYMDSSTTISVSMGGADNTLNGSQTIPRSFLGNYTQAYTFPDTNENQLGYLTINGSHYFTPDIQITGNAYYRHYRNVNTSSNVNDDFDPDDDDEPPATNAQSVIVTDSYGASLQLTLLQRLFGKNNQFTIGAAADLANSHFTQSLQNAFFTDDRATVGDGPFVQTTDAKTRNENYGIYFTDTFSFNDEWSMTLAGRYNWARTNIGDESGIQPLLDGRHTFSRFNPAVGVNWNPTSWFTAYATYNEGMRTPTSIELACADPAAPCSLPNDFLADPSLKPVISKTFEVGARGRIGNNTSWSAAAYSTTLDDDIQFVSSQGASSTLGYFQNVGKTRRQGFELAGRTQWGPVGISASYSYVNATYRSTWTENSGSNSSADADGNITVHSGDRIPGIPANTVKLRLDYAATAKWKVGTDLTYRSDVFARGDENNQDVNGTLAGYFLVNLDTTYNVTKHFQVFGSIQNLFNKRYATFAVLGQNFFNGPNHTFDPDGITNEQFLGLGAPRGFWVGMRYAWD</sequence>
<comment type="similarity">
    <text evidence="2 10 11">Belongs to the TonB-dependent receptor family.</text>
</comment>
<dbReference type="PANTHER" id="PTHR30069:SF39">
    <property type="entry name" value="BLL6183 PROTEIN"/>
    <property type="match status" value="1"/>
</dbReference>
<evidence type="ECO:0000256" key="10">
    <source>
        <dbReference type="PROSITE-ProRule" id="PRU01360"/>
    </source>
</evidence>
<evidence type="ECO:0000256" key="6">
    <source>
        <dbReference type="ARBA" id="ARBA00023077"/>
    </source>
</evidence>
<dbReference type="InterPro" id="IPR000531">
    <property type="entry name" value="Beta-barrel_TonB"/>
</dbReference>
<evidence type="ECO:0000313" key="17">
    <source>
        <dbReference type="Proteomes" id="UP001494588"/>
    </source>
</evidence>
<evidence type="ECO:0000259" key="15">
    <source>
        <dbReference type="Pfam" id="PF07715"/>
    </source>
</evidence>
<dbReference type="PROSITE" id="PS52016">
    <property type="entry name" value="TONB_DEPENDENT_REC_3"/>
    <property type="match status" value="1"/>
</dbReference>
<evidence type="ECO:0000256" key="3">
    <source>
        <dbReference type="ARBA" id="ARBA00022448"/>
    </source>
</evidence>
<feature type="domain" description="TonB-dependent receptor-like beta-barrel" evidence="14">
    <location>
        <begin position="289"/>
        <end position="750"/>
    </location>
</feature>
<dbReference type="Proteomes" id="UP001494588">
    <property type="component" value="Unassembled WGS sequence"/>
</dbReference>
<reference evidence="16 17" key="1">
    <citation type="submission" date="2024-01" db="EMBL/GenBank/DDBJ databases">
        <title>The diversity of rhizobia nodulating Mimosa spp. in eleven states of Brazil covering several biomes is determined by host plant, location, and edaphic factors.</title>
        <authorList>
            <person name="Rouws L."/>
            <person name="Barauna A."/>
            <person name="Beukes C."/>
            <person name="De Faria S.M."/>
            <person name="Gross E."/>
            <person name="Dos Reis Junior F.B."/>
            <person name="Simon M."/>
            <person name="Maluk M."/>
            <person name="Odee D.W."/>
            <person name="Kenicer G."/>
            <person name="Young J.P.W."/>
            <person name="Reis V.M."/>
            <person name="Zilli J."/>
            <person name="James E.K."/>
        </authorList>
    </citation>
    <scope>NUCLEOTIDE SEQUENCE [LARGE SCALE GENOMIC DNA]</scope>
    <source>
        <strain evidence="16 17">JPY77</strain>
    </source>
</reference>
<dbReference type="InterPro" id="IPR012910">
    <property type="entry name" value="Plug_dom"/>
</dbReference>
<dbReference type="Gene3D" id="2.40.170.20">
    <property type="entry name" value="TonB-dependent receptor, beta-barrel domain"/>
    <property type="match status" value="1"/>
</dbReference>
<dbReference type="RefSeq" id="WP_201650426.1">
    <property type="nucleotide sequence ID" value="NZ_CAJHCS010000008.1"/>
</dbReference>
<keyword evidence="17" id="KW-1185">Reference proteome</keyword>
<protein>
    <submittedName>
        <fullName evidence="16">TonB-dependent receptor</fullName>
    </submittedName>
</protein>
<evidence type="ECO:0000313" key="16">
    <source>
        <dbReference type="EMBL" id="MEM5286625.1"/>
    </source>
</evidence>
<gene>
    <name evidence="16" type="ORF">V4C55_12960</name>
</gene>
<organism evidence="16 17">
    <name type="scientific">Paraburkholderia sabiae</name>
    <dbReference type="NCBI Taxonomy" id="273251"/>
    <lineage>
        <taxon>Bacteria</taxon>
        <taxon>Pseudomonadati</taxon>
        <taxon>Pseudomonadota</taxon>
        <taxon>Betaproteobacteria</taxon>
        <taxon>Burkholderiales</taxon>
        <taxon>Burkholderiaceae</taxon>
        <taxon>Paraburkholderia</taxon>
    </lineage>
</organism>
<feature type="region of interest" description="Disordered" evidence="12">
    <location>
        <begin position="39"/>
        <end position="79"/>
    </location>
</feature>